<dbReference type="GO" id="GO:0016757">
    <property type="term" value="F:glycosyltransferase activity"/>
    <property type="evidence" value="ECO:0007669"/>
    <property type="project" value="UniProtKB-KW"/>
</dbReference>
<dbReference type="AlphaFoldDB" id="A0A1S7QH47"/>
<keyword evidence="5" id="KW-0378">Hydrolase</keyword>
<sequence length="234" mass="25212">MIRPIVYPRRSMAVALTIFLTACASNADRIPGATPRPSNERIEDREAAAPIGTDPMLMCGEKTDAGFHIAGVNTGKMNPEFVRQVVSYATDEKPGTIVVDQRARFLYLIQPGNTAIRYAVGVGPAARAFDGGDAIIARKAAWPRWIPTPGMIARNPAHYGPNKDGVDGGPSNPMGARALYMHKDGRDTYYRVHGTNDPGSIGKAVSAGCIRLLNQDIIDLYNRVKPGARIVVQG</sequence>
<feature type="chain" id="PRO_5012865367" evidence="10">
    <location>
        <begin position="28"/>
        <end position="234"/>
    </location>
</feature>
<evidence type="ECO:0000256" key="10">
    <source>
        <dbReference type="SAM" id="SignalP"/>
    </source>
</evidence>
<dbReference type="PANTHER" id="PTHR30582">
    <property type="entry name" value="L,D-TRANSPEPTIDASE"/>
    <property type="match status" value="1"/>
</dbReference>
<reference evidence="12 13" key="1">
    <citation type="submission" date="2016-01" db="EMBL/GenBank/DDBJ databases">
        <authorList>
            <person name="Oliw E.H."/>
        </authorList>
    </citation>
    <scope>NUCLEOTIDE SEQUENCE [LARGE SCALE GENOMIC DNA]</scope>
    <source>
        <strain evidence="12 13">Zutra 3-1</strain>
    </source>
</reference>
<feature type="active site" description="Nucleophile" evidence="9">
    <location>
        <position position="209"/>
    </location>
</feature>
<dbReference type="PROSITE" id="PS51257">
    <property type="entry name" value="PROKAR_LIPOPROTEIN"/>
    <property type="match status" value="1"/>
</dbReference>
<dbReference type="UniPathway" id="UPA00219"/>
<dbReference type="InterPro" id="IPR050979">
    <property type="entry name" value="LD-transpeptidase"/>
</dbReference>
<dbReference type="GO" id="GO:0008360">
    <property type="term" value="P:regulation of cell shape"/>
    <property type="evidence" value="ECO:0007669"/>
    <property type="project" value="UniProtKB-UniRule"/>
</dbReference>
<evidence type="ECO:0000256" key="5">
    <source>
        <dbReference type="ARBA" id="ARBA00022801"/>
    </source>
</evidence>
<keyword evidence="8 9" id="KW-0961">Cell wall biogenesis/degradation</keyword>
<dbReference type="InterPro" id="IPR038063">
    <property type="entry name" value="Transpep_catalytic_dom"/>
</dbReference>
<dbReference type="EMBL" id="FBWG01000020">
    <property type="protein sequence ID" value="CUX36451.1"/>
    <property type="molecule type" value="Genomic_DNA"/>
</dbReference>
<evidence type="ECO:0000256" key="9">
    <source>
        <dbReference type="PROSITE-ProRule" id="PRU01373"/>
    </source>
</evidence>
<dbReference type="SUPFAM" id="SSF141523">
    <property type="entry name" value="L,D-transpeptidase catalytic domain-like"/>
    <property type="match status" value="1"/>
</dbReference>
<evidence type="ECO:0000259" key="11">
    <source>
        <dbReference type="PROSITE" id="PS52029"/>
    </source>
</evidence>
<dbReference type="Proteomes" id="UP000191987">
    <property type="component" value="Unassembled WGS sequence"/>
</dbReference>
<dbReference type="PROSITE" id="PS52029">
    <property type="entry name" value="LD_TPASE"/>
    <property type="match status" value="1"/>
</dbReference>
<evidence type="ECO:0000256" key="6">
    <source>
        <dbReference type="ARBA" id="ARBA00022960"/>
    </source>
</evidence>
<dbReference type="GO" id="GO:0071972">
    <property type="term" value="F:peptidoglycan L,D-transpeptidase activity"/>
    <property type="evidence" value="ECO:0007669"/>
    <property type="project" value="TreeGrafter"/>
</dbReference>
<evidence type="ECO:0000256" key="8">
    <source>
        <dbReference type="ARBA" id="ARBA00023316"/>
    </source>
</evidence>
<keyword evidence="3" id="KW-0328">Glycosyltransferase</keyword>
<organism evidence="12 13">
    <name type="scientific">Agrobacterium deltaense Zutra 3/1</name>
    <dbReference type="NCBI Taxonomy" id="1183427"/>
    <lineage>
        <taxon>Bacteria</taxon>
        <taxon>Pseudomonadati</taxon>
        <taxon>Pseudomonadota</taxon>
        <taxon>Alphaproteobacteria</taxon>
        <taxon>Hyphomicrobiales</taxon>
        <taxon>Rhizobiaceae</taxon>
        <taxon>Rhizobium/Agrobacterium group</taxon>
        <taxon>Agrobacterium</taxon>
    </lineage>
</organism>
<keyword evidence="6 9" id="KW-0133">Cell shape</keyword>
<evidence type="ECO:0000256" key="2">
    <source>
        <dbReference type="ARBA" id="ARBA00005992"/>
    </source>
</evidence>
<dbReference type="FunFam" id="2.40.440.10:FF:000002">
    <property type="entry name" value="L,D-transpeptidase ErfK/SrfK"/>
    <property type="match status" value="1"/>
</dbReference>
<dbReference type="Pfam" id="PF03734">
    <property type="entry name" value="YkuD"/>
    <property type="match status" value="1"/>
</dbReference>
<feature type="active site" description="Proton donor/acceptor" evidence="9">
    <location>
        <position position="193"/>
    </location>
</feature>
<comment type="similarity">
    <text evidence="2">Belongs to the YkuD family.</text>
</comment>
<evidence type="ECO:0000256" key="1">
    <source>
        <dbReference type="ARBA" id="ARBA00004752"/>
    </source>
</evidence>
<evidence type="ECO:0000256" key="3">
    <source>
        <dbReference type="ARBA" id="ARBA00022676"/>
    </source>
</evidence>
<dbReference type="CDD" id="cd16913">
    <property type="entry name" value="YkuD_like"/>
    <property type="match status" value="1"/>
</dbReference>
<keyword evidence="10" id="KW-0732">Signal</keyword>
<feature type="domain" description="L,D-TPase catalytic" evidence="11">
    <location>
        <begin position="95"/>
        <end position="233"/>
    </location>
</feature>
<protein>
    <submittedName>
        <fullName evidence="12">Probable L,D-transpeptidase, ErfK/YbiS/YcfS/YnhG family protein</fullName>
    </submittedName>
</protein>
<evidence type="ECO:0000313" key="12">
    <source>
        <dbReference type="EMBL" id="CUX36451.1"/>
    </source>
</evidence>
<comment type="pathway">
    <text evidence="1 9">Cell wall biogenesis; peptidoglycan biosynthesis.</text>
</comment>
<gene>
    <name evidence="12" type="ORF">AGR7C_Cc30006</name>
</gene>
<keyword evidence="4" id="KW-0808">Transferase</keyword>
<dbReference type="InterPro" id="IPR005490">
    <property type="entry name" value="LD_TPept_cat_dom"/>
</dbReference>
<keyword evidence="7 9" id="KW-0573">Peptidoglycan synthesis</keyword>
<dbReference type="Gene3D" id="2.40.440.10">
    <property type="entry name" value="L,D-transpeptidase catalytic domain-like"/>
    <property type="match status" value="1"/>
</dbReference>
<accession>A0A1S7QH47</accession>
<evidence type="ECO:0000313" key="13">
    <source>
        <dbReference type="Proteomes" id="UP000191987"/>
    </source>
</evidence>
<proteinExistence type="inferred from homology"/>
<evidence type="ECO:0000256" key="4">
    <source>
        <dbReference type="ARBA" id="ARBA00022679"/>
    </source>
</evidence>
<evidence type="ECO:0000256" key="7">
    <source>
        <dbReference type="ARBA" id="ARBA00022984"/>
    </source>
</evidence>
<dbReference type="GO" id="GO:0071555">
    <property type="term" value="P:cell wall organization"/>
    <property type="evidence" value="ECO:0007669"/>
    <property type="project" value="UniProtKB-UniRule"/>
</dbReference>
<feature type="signal peptide" evidence="10">
    <location>
        <begin position="1"/>
        <end position="27"/>
    </location>
</feature>
<name>A0A1S7QH47_9HYPH</name>
<dbReference type="RefSeq" id="WP_244557277.1">
    <property type="nucleotide sequence ID" value="NZ_LT009748.1"/>
</dbReference>
<dbReference type="PANTHER" id="PTHR30582:SF24">
    <property type="entry name" value="L,D-TRANSPEPTIDASE ERFK_SRFK-RELATED"/>
    <property type="match status" value="1"/>
</dbReference>
<dbReference type="GO" id="GO:0018104">
    <property type="term" value="P:peptidoglycan-protein cross-linking"/>
    <property type="evidence" value="ECO:0007669"/>
    <property type="project" value="TreeGrafter"/>
</dbReference>
<dbReference type="GO" id="GO:0005576">
    <property type="term" value="C:extracellular region"/>
    <property type="evidence" value="ECO:0007669"/>
    <property type="project" value="TreeGrafter"/>
</dbReference>